<dbReference type="Pfam" id="PF17210">
    <property type="entry name" value="SdrD_B"/>
    <property type="match status" value="3"/>
</dbReference>
<feature type="domain" description="SD-repeat containing protein B" evidence="4">
    <location>
        <begin position="1191"/>
        <end position="1311"/>
    </location>
</feature>
<organism evidence="5 6">
    <name type="scientific">Arsenicibacter rosenii</name>
    <dbReference type="NCBI Taxonomy" id="1750698"/>
    <lineage>
        <taxon>Bacteria</taxon>
        <taxon>Pseudomonadati</taxon>
        <taxon>Bacteroidota</taxon>
        <taxon>Cytophagia</taxon>
        <taxon>Cytophagales</taxon>
        <taxon>Spirosomataceae</taxon>
        <taxon>Arsenicibacter</taxon>
    </lineage>
</organism>
<evidence type="ECO:0000313" key="5">
    <source>
        <dbReference type="EMBL" id="OIN56335.1"/>
    </source>
</evidence>
<proteinExistence type="predicted"/>
<evidence type="ECO:0000256" key="1">
    <source>
        <dbReference type="ARBA" id="ARBA00004613"/>
    </source>
</evidence>
<accession>A0A1S2VDG9</accession>
<reference evidence="5 6" key="1">
    <citation type="submission" date="2016-10" db="EMBL/GenBank/DDBJ databases">
        <title>Arsenicibacter rosenii gen. nov., sp. nov., an efficient arsenic-methylating bacterium isolated from an arsenic-contaminated paddy soil.</title>
        <authorList>
            <person name="Huang K."/>
        </authorList>
    </citation>
    <scope>NUCLEOTIDE SEQUENCE [LARGE SCALE GENOMIC DNA]</scope>
    <source>
        <strain evidence="5 6">SM-1</strain>
    </source>
</reference>
<dbReference type="InterPro" id="IPR033764">
    <property type="entry name" value="Sdr_B"/>
</dbReference>
<dbReference type="InterPro" id="IPR013783">
    <property type="entry name" value="Ig-like_fold"/>
</dbReference>
<keyword evidence="3" id="KW-0732">Signal</keyword>
<dbReference type="PANTHER" id="PTHR23303:SF15">
    <property type="entry name" value="COLOSSIN-A"/>
    <property type="match status" value="1"/>
</dbReference>
<dbReference type="OrthoDB" id="3169091at2"/>
<feature type="domain" description="SD-repeat containing protein B" evidence="4">
    <location>
        <begin position="35"/>
        <end position="122"/>
    </location>
</feature>
<comment type="subcellular location">
    <subcellularLocation>
        <location evidence="1">Secreted</location>
    </subcellularLocation>
</comment>
<dbReference type="EMBL" id="MORL01000024">
    <property type="protein sequence ID" value="OIN56335.1"/>
    <property type="molecule type" value="Genomic_DNA"/>
</dbReference>
<name>A0A1S2VDG9_9BACT</name>
<evidence type="ECO:0000256" key="3">
    <source>
        <dbReference type="ARBA" id="ARBA00022729"/>
    </source>
</evidence>
<dbReference type="Gene3D" id="2.60.40.10">
    <property type="entry name" value="Immunoglobulins"/>
    <property type="match status" value="4"/>
</dbReference>
<keyword evidence="2" id="KW-0964">Secreted</keyword>
<sequence length="1733" mass="183889">MYMKKLYSIMLSRSCLVGIMIWFGWFVVLPTHAQVSGFVYRDFNADGVRTDTLPIELGMTNITVRLFLDRATQPISTTTGSDGRYSFSAAQVPAGSAFRLEFTNLPTGFFATPHGTDNRTTVQIGVAPAIGMSVAINYPADYCESIPTLVTPCYVNGDPLKTTYDDGRPIPPGQQAATGDVLVAYPYTATGVAGKTGLMPTHLAFGAETGALWGVAYQRRSNILLSAAVIKRHTGLGPLGTGGIYQTDMATFQTRPYLDVQTLGINTGANPHSGLLGDKLMANYDSVAMNAVGRVGIGGITISEDDKVLYFVNLYDKKVYGITLNVPARNFIGSPITPTAADTISWKIPDPGCVRGGFRPWAIQYYRGNIYVGGVCSAENADPKLPYADTSALRAVIYKFNPAQGRNAQLTEVLSFPLSYTRGYADGTDSCANFKYWLPWTNMFPKSCNNNKHVMWPQPVLSDVVFDVDGSMGIGMLDRFGFLSGRHNFAPTQNDNAKLYDGFSSGDMLRAYNNNGTYRLERNGLAGPLLGSGVNSGQGPGGGEFYGDDYWLISSNGNLFVGHDEIFNGGLVLVPGKGEILTTAYDPLTDVYQSGGIRAVFNRNGRSNRGYVLYADEPGTFGKASGLGDLAIVCGVSPFELGNLIWFDDNRNGIQDPYEKGIPNITLTLHDMENGGVQVGQTITSSTGEYYFNNSNVTPKLLPNHRYQIRLNPQQLAAFTPASGRRAAALASQNFYLSLANQIDAVSGSNQINSKGVVFDDYFVINIITTDVGESNHQLDLSVYACPNLSTGSDTVVACAGTTISSLVINGRNFARDDSVRIVYFDTPQSGTAMYGSGGAVLGTYKPVNGQIVVNNPNLPAAVGGEKVYYIYAIIHPPIPDPNCRPYTSMVAVIKPKPIATITAGALSCLSATAQLSVSLAYANGTPVTNGTYYWAGPNGFTSTSANPVVTTEGTYTVAVSTGICNAFPGQNFSTVVVNRVPESPVSVSIVEAFGTSLSCSTCVGSLSAVVAPATATVLWTGPNNFTSSQLNPNVDREGSYTLVATNTNGCRTVRDVAVVQVYTKTISVTASSICIKDTPYISYTIAAQHFVPPTNGATITVTKYVGGDTVLVMRNQPLSGTFLYPGAAVDSNGDPTDWPGWRFENGEWIQEDDGLRPRVVVHISINPTTEAVVFYPDPSPLCIGGPPMGLGDFVWKDFNKNGIQEAGEPGVPNVRVELYTVTNGQRSASPVSTTVTDSAGKYLFDRLGNGDYQVRFVPATFPTGCTLTVANQGDDKLDSDADANGYSQIVTLSLTDPVSPRPNRTIDAGLVFVPVMATVCAGQPATLTLATGNQPQAVRFLASKIPLSLTDVCAGVGLNLGTATAGANGLISLATSSLTATTGTDQRWYIYVTSTANVSAGTTCLPVGEIQVVATPVPQIPVILEAYGGALPCVACPVTLEVVTDPADASVLWRGPNSFTSTLHTPEVTRAGFYTVVASAKVGVCTVVSEQVEVEVLPIIDDPCPVVIMSDDQTICSGNSATAITANTFNVSFGSQIRYIMFDTPQVDPAVIYGSTSGTVIALAAPDDLGTVSLTSTNGIFVNNGTTPVAKYIYATVYPEPADISCRPYDFIQVNVLPAISPSLTVTARPATCSGPMALANGSIVINGFSAGDRYSIAAQPSGLAASYTAANLIPSNGIVANQLNNPVSPLTYYVRVLNASNCYQDYTVILTPTNCVCPTPVCVPMVIRRIR</sequence>
<gene>
    <name evidence="5" type="ORF">BLX24_25235</name>
</gene>
<evidence type="ECO:0000259" key="4">
    <source>
        <dbReference type="Pfam" id="PF17210"/>
    </source>
</evidence>
<dbReference type="SUPFAM" id="SSF63825">
    <property type="entry name" value="YWTD domain"/>
    <property type="match status" value="1"/>
</dbReference>
<dbReference type="PANTHER" id="PTHR23303">
    <property type="entry name" value="CARBOXYPEPTIDASE REGULATORY REGION-CONTAINING"/>
    <property type="match status" value="1"/>
</dbReference>
<dbReference type="GO" id="GO:0005576">
    <property type="term" value="C:extracellular region"/>
    <property type="evidence" value="ECO:0007669"/>
    <property type="project" value="UniProtKB-SubCell"/>
</dbReference>
<comment type="caution">
    <text evidence="5">The sequence shown here is derived from an EMBL/GenBank/DDBJ whole genome shotgun (WGS) entry which is preliminary data.</text>
</comment>
<dbReference type="InterPro" id="IPR051417">
    <property type="entry name" value="SDr/BOS_complex"/>
</dbReference>
<keyword evidence="6" id="KW-1185">Reference proteome</keyword>
<evidence type="ECO:0000313" key="6">
    <source>
        <dbReference type="Proteomes" id="UP000181790"/>
    </source>
</evidence>
<dbReference type="Proteomes" id="UP000181790">
    <property type="component" value="Unassembled WGS sequence"/>
</dbReference>
<protein>
    <recommendedName>
        <fullName evidence="4">SD-repeat containing protein B domain-containing protein</fullName>
    </recommendedName>
</protein>
<evidence type="ECO:0000256" key="2">
    <source>
        <dbReference type="ARBA" id="ARBA00022525"/>
    </source>
</evidence>
<feature type="domain" description="SD-repeat containing protein B" evidence="4">
    <location>
        <begin position="640"/>
        <end position="695"/>
    </location>
</feature>
<dbReference type="SUPFAM" id="SSF117074">
    <property type="entry name" value="Hypothetical protein PA1324"/>
    <property type="match status" value="3"/>
</dbReference>